<comment type="caution">
    <text evidence="7">The sequence shown here is derived from an EMBL/GenBank/DDBJ whole genome shotgun (WGS) entry which is preliminary data.</text>
</comment>
<feature type="compositionally biased region" description="Low complexity" evidence="5">
    <location>
        <begin position="740"/>
        <end position="753"/>
    </location>
</feature>
<feature type="region of interest" description="Disordered" evidence="5">
    <location>
        <begin position="277"/>
        <end position="344"/>
    </location>
</feature>
<feature type="transmembrane region" description="Helical" evidence="6">
    <location>
        <begin position="20"/>
        <end position="40"/>
    </location>
</feature>
<dbReference type="GO" id="GO:0005886">
    <property type="term" value="C:plasma membrane"/>
    <property type="evidence" value="ECO:0007669"/>
    <property type="project" value="TreeGrafter"/>
</dbReference>
<feature type="region of interest" description="Disordered" evidence="5">
    <location>
        <begin position="581"/>
        <end position="613"/>
    </location>
</feature>
<feature type="transmembrane region" description="Helical" evidence="6">
    <location>
        <begin position="365"/>
        <end position="386"/>
    </location>
</feature>
<evidence type="ECO:0000256" key="5">
    <source>
        <dbReference type="SAM" id="MobiDB-lite"/>
    </source>
</evidence>
<feature type="transmembrane region" description="Helical" evidence="6">
    <location>
        <begin position="406"/>
        <end position="426"/>
    </location>
</feature>
<feature type="region of interest" description="Disordered" evidence="5">
    <location>
        <begin position="546"/>
        <end position="569"/>
    </location>
</feature>
<organism evidence="7 8">
    <name type="scientific">Mortierella polycephala</name>
    <dbReference type="NCBI Taxonomy" id="41804"/>
    <lineage>
        <taxon>Eukaryota</taxon>
        <taxon>Fungi</taxon>
        <taxon>Fungi incertae sedis</taxon>
        <taxon>Mucoromycota</taxon>
        <taxon>Mortierellomycotina</taxon>
        <taxon>Mortierellomycetes</taxon>
        <taxon>Mortierellales</taxon>
        <taxon>Mortierellaceae</taxon>
        <taxon>Mortierella</taxon>
    </lineage>
</organism>
<evidence type="ECO:0000313" key="7">
    <source>
        <dbReference type="EMBL" id="KAG0266286.1"/>
    </source>
</evidence>
<feature type="compositionally biased region" description="Polar residues" evidence="5">
    <location>
        <begin position="233"/>
        <end position="254"/>
    </location>
</feature>
<feature type="compositionally biased region" description="Polar residues" evidence="5">
    <location>
        <begin position="585"/>
        <end position="604"/>
    </location>
</feature>
<dbReference type="GO" id="GO:0007189">
    <property type="term" value="P:adenylate cyclase-activating G protein-coupled receptor signaling pathway"/>
    <property type="evidence" value="ECO:0007669"/>
    <property type="project" value="TreeGrafter"/>
</dbReference>
<evidence type="ECO:0000256" key="1">
    <source>
        <dbReference type="ARBA" id="ARBA00004141"/>
    </source>
</evidence>
<dbReference type="SUPFAM" id="SSF81321">
    <property type="entry name" value="Family A G protein-coupled receptor-like"/>
    <property type="match status" value="1"/>
</dbReference>
<sequence length="952" mass="106884">MHQDDPSPAKGARSKLTVVMTANWLSMVGSLLIIIHIPRVIQQAPAQTKRMIIILFTAISNLGFSLANIVTDFTEANTFLPCTVSAWCYSFFQLLTCTLVIIGTFRLCGVFLFERRRSIPSKYILISPALSFTLATIPAAAGQFGFDECAHYCWFVVHGYRPDCRGRSAWAWFGYYVWMILFLAILLGSTLFVMVRIALSVMHSRWDLKEVANQSLESIVVEPQPVEHHPTVQGMSSMSHSNQNREPSLFSTGNLPHGSPGSFQRLQERTLGEHATNPHLQRDQHQHQDTQTTASASRVPVIFTDSSKLDSPTLRKEGILAPPLSNTEPSQPRSQVQSANATGAQINTSENAAVMYARRKPFLVAILRQALYPISISISGCVQIIVDLTLMDANDYTKTLDYGANVSTSIQGFLFFLVFMFDPAVVQTRRHWRKYMAWKYYIEFYYSLGMPHEGRDFQDRFMQQCMACDWSGKDTKSDQLTKPPPYSWSLQYDNLAMPSDFQTTYPLANVCSPNAFPASPAASFRTMEGERSGDGAENRRRVLSDAVQEENDSRVASVPSTPIDPDRLPAEFSVIKQHDEGATRTDYTQSNSDPSSTAAQSTYFSDRDDTKIHPMDKPLVKTTGPIDSAQPTQPLQVSTNTIAPHIVFDQDVDGAREEATVEAGMKRMQEPEVDTNTNPSQQLSVPQTDVQEDIAATSSTEPLHNHIDNDDRKEQLRAKWRRRRKRDFLGDDVLDRDLDSVSSDSGISSRDTSPGAYHPGDTLNLHRLSKIKTIGGGDGVARRHRAPIAYKSDPSKSPSGQTTSSAVDRSNSKRPSIKDRVWFRNYGVRWNMRANPYKEKYQTQFRFPRCAYWTHMLVRQLIIPQQARLPPIPNPFNRKKRVNTAQERELNQQAVLDAVEVMDSPHGRNHQAAPFEQLAPPFGTEIDCTTARSNEREGGPSNNAMEDARLDV</sequence>
<comment type="subcellular location">
    <subcellularLocation>
        <location evidence="1">Membrane</location>
        <topology evidence="1">Multi-pass membrane protein</topology>
    </subcellularLocation>
</comment>
<feature type="transmembrane region" description="Helical" evidence="6">
    <location>
        <begin position="175"/>
        <end position="199"/>
    </location>
</feature>
<feature type="compositionally biased region" description="Polar residues" evidence="5">
    <location>
        <begin position="795"/>
        <end position="809"/>
    </location>
</feature>
<dbReference type="Proteomes" id="UP000726737">
    <property type="component" value="Unassembled WGS sequence"/>
</dbReference>
<keyword evidence="4 6" id="KW-0472">Membrane</keyword>
<name>A0A9P6UA98_9FUNG</name>
<dbReference type="GO" id="GO:0004930">
    <property type="term" value="F:G protein-coupled receptor activity"/>
    <property type="evidence" value="ECO:0007669"/>
    <property type="project" value="TreeGrafter"/>
</dbReference>
<accession>A0A9P6UA98</accession>
<feature type="region of interest" description="Disordered" evidence="5">
    <location>
        <begin position="788"/>
        <end position="814"/>
    </location>
</feature>
<evidence type="ECO:0000256" key="2">
    <source>
        <dbReference type="ARBA" id="ARBA00022692"/>
    </source>
</evidence>
<dbReference type="PANTHER" id="PTHR23112">
    <property type="entry name" value="G PROTEIN-COUPLED RECEPTOR 157-RELATED"/>
    <property type="match status" value="1"/>
</dbReference>
<dbReference type="AlphaFoldDB" id="A0A9P6UA98"/>
<evidence type="ECO:0000256" key="6">
    <source>
        <dbReference type="SAM" id="Phobius"/>
    </source>
</evidence>
<feature type="transmembrane region" description="Helical" evidence="6">
    <location>
        <begin position="91"/>
        <end position="113"/>
    </location>
</feature>
<feature type="region of interest" description="Disordered" evidence="5">
    <location>
        <begin position="668"/>
        <end position="688"/>
    </location>
</feature>
<dbReference type="EMBL" id="JAAAJA010000019">
    <property type="protein sequence ID" value="KAG0266286.1"/>
    <property type="molecule type" value="Genomic_DNA"/>
</dbReference>
<feature type="compositionally biased region" description="Polar residues" evidence="5">
    <location>
        <begin position="324"/>
        <end position="344"/>
    </location>
</feature>
<feature type="region of interest" description="Disordered" evidence="5">
    <location>
        <begin position="736"/>
        <end position="762"/>
    </location>
</feature>
<evidence type="ECO:0000256" key="3">
    <source>
        <dbReference type="ARBA" id="ARBA00022989"/>
    </source>
</evidence>
<reference evidence="7" key="1">
    <citation type="journal article" date="2020" name="Fungal Divers.">
        <title>Resolving the Mortierellaceae phylogeny through synthesis of multi-gene phylogenetics and phylogenomics.</title>
        <authorList>
            <person name="Vandepol N."/>
            <person name="Liber J."/>
            <person name="Desiro A."/>
            <person name="Na H."/>
            <person name="Kennedy M."/>
            <person name="Barry K."/>
            <person name="Grigoriev I.V."/>
            <person name="Miller A.N."/>
            <person name="O'Donnell K."/>
            <person name="Stajich J.E."/>
            <person name="Bonito G."/>
        </authorList>
    </citation>
    <scope>NUCLEOTIDE SEQUENCE</scope>
    <source>
        <strain evidence="7">KOD948</strain>
    </source>
</reference>
<dbReference type="OrthoDB" id="2445695at2759"/>
<gene>
    <name evidence="7" type="ORF">BG011_002694</name>
</gene>
<keyword evidence="3 6" id="KW-1133">Transmembrane helix</keyword>
<feature type="region of interest" description="Disordered" evidence="5">
    <location>
        <begin position="931"/>
        <end position="952"/>
    </location>
</feature>
<feature type="region of interest" description="Disordered" evidence="5">
    <location>
        <begin position="222"/>
        <end position="263"/>
    </location>
</feature>
<evidence type="ECO:0000256" key="4">
    <source>
        <dbReference type="ARBA" id="ARBA00023136"/>
    </source>
</evidence>
<feature type="transmembrane region" description="Helical" evidence="6">
    <location>
        <begin position="125"/>
        <end position="146"/>
    </location>
</feature>
<feature type="compositionally biased region" description="Polar residues" evidence="5">
    <location>
        <begin position="674"/>
        <end position="688"/>
    </location>
</feature>
<evidence type="ECO:0000313" key="8">
    <source>
        <dbReference type="Proteomes" id="UP000726737"/>
    </source>
</evidence>
<dbReference type="PANTHER" id="PTHR23112:SF0">
    <property type="entry name" value="TRANSMEMBRANE PROTEIN 116"/>
    <property type="match status" value="1"/>
</dbReference>
<protein>
    <recommendedName>
        <fullName evidence="9">G-protein coupled receptors family 2 profile 2 domain-containing protein</fullName>
    </recommendedName>
</protein>
<keyword evidence="2 6" id="KW-0812">Transmembrane</keyword>
<keyword evidence="8" id="KW-1185">Reference proteome</keyword>
<feature type="transmembrane region" description="Helical" evidence="6">
    <location>
        <begin position="52"/>
        <end position="71"/>
    </location>
</feature>
<proteinExistence type="predicted"/>
<evidence type="ECO:0008006" key="9">
    <source>
        <dbReference type="Google" id="ProtNLM"/>
    </source>
</evidence>